<gene>
    <name evidence="3" type="ORF">BD289DRAFT_428661</name>
</gene>
<feature type="compositionally biased region" description="Gly residues" evidence="2">
    <location>
        <begin position="31"/>
        <end position="43"/>
    </location>
</feature>
<sequence>MAAPNQQTTLPHRAVSSIRGSATTHINTTVGGNGSNTITGGGHSSYNSASGVGSATNSGGHHTSTHSNSGGNNPRTPLRTIPPMTPTFSSPSSLRAEDEVLIIEFGARTLRVGFAGDAAPKAAVGFGPELARRVGDFRRWEVPLGGSGADGAGSDDWRKRAWSEDHELWRADVRGLDLGLVGDRMERALREAFNKYLLIDSRPRRVVAVLPSGTPLPLLATALATLFNRFHTPAVSLMSSSIACAVSAGVRSTLVVDMGWAETVVTAVYEYREVQSSRSVRAGKMLVEKTHNLLATSLVAQQPSPASLNNEEAEIRRVISFEECEEVATRLAWCKPIRNLDSVAVEQNEGLPTVTEQDETESSTAPLPTNQTTSTFIPLKSITPPRKVEVTYEQLSMPAETTFFDSERPIASFDDDELPLPLLIYRSLLKLPIDVRGICMARIIFTGGCSKVLGLRSRILAEVNTLVQNGGWDPVQGKAVEAYKTNPSLRQAGNRTLTSESPHDEGGGGGGGGHEQDGVWVDAASDAQQEPDPVEQQLRRKEGEKRGLQGQLRVIESLGAWSGGSLLSLLKVPAVAMVEREAWREHGPSGASRPSEVEQKAAQRQSMGTGGLIRGSAGANWTLGVWGYL</sequence>
<feature type="compositionally biased region" description="Polar residues" evidence="2">
    <location>
        <begin position="46"/>
        <end position="55"/>
    </location>
</feature>
<dbReference type="PANTHER" id="PTHR11937">
    <property type="entry name" value="ACTIN"/>
    <property type="match status" value="1"/>
</dbReference>
<feature type="compositionally biased region" description="Polar residues" evidence="2">
    <location>
        <begin position="362"/>
        <end position="376"/>
    </location>
</feature>
<comment type="similarity">
    <text evidence="1">Belongs to the actin family.</text>
</comment>
<feature type="compositionally biased region" description="Low complexity" evidence="2">
    <location>
        <begin position="56"/>
        <end position="73"/>
    </location>
</feature>
<organism evidence="3 4">
    <name type="scientific">Coniella lustricola</name>
    <dbReference type="NCBI Taxonomy" id="2025994"/>
    <lineage>
        <taxon>Eukaryota</taxon>
        <taxon>Fungi</taxon>
        <taxon>Dikarya</taxon>
        <taxon>Ascomycota</taxon>
        <taxon>Pezizomycotina</taxon>
        <taxon>Sordariomycetes</taxon>
        <taxon>Sordariomycetidae</taxon>
        <taxon>Diaporthales</taxon>
        <taxon>Schizoparmaceae</taxon>
        <taxon>Coniella</taxon>
    </lineage>
</organism>
<keyword evidence="4" id="KW-1185">Reference proteome</keyword>
<evidence type="ECO:0000256" key="2">
    <source>
        <dbReference type="SAM" id="MobiDB-lite"/>
    </source>
</evidence>
<dbReference type="InterPro" id="IPR043129">
    <property type="entry name" value="ATPase_NBD"/>
</dbReference>
<dbReference type="Pfam" id="PF00022">
    <property type="entry name" value="Actin"/>
    <property type="match status" value="1"/>
</dbReference>
<feature type="compositionally biased region" description="Basic and acidic residues" evidence="2">
    <location>
        <begin position="537"/>
        <end position="546"/>
    </location>
</feature>
<dbReference type="OrthoDB" id="337660at2759"/>
<feature type="compositionally biased region" description="Polar residues" evidence="2">
    <location>
        <begin position="1"/>
        <end position="10"/>
    </location>
</feature>
<feature type="compositionally biased region" description="Polar residues" evidence="2">
    <location>
        <begin position="485"/>
        <end position="500"/>
    </location>
</feature>
<protein>
    <recommendedName>
        <fullName evidence="5">Actin-domain-containing protein</fullName>
    </recommendedName>
</protein>
<evidence type="ECO:0000313" key="3">
    <source>
        <dbReference type="EMBL" id="PSR93679.1"/>
    </source>
</evidence>
<dbReference type="Gene3D" id="3.90.640.10">
    <property type="entry name" value="Actin, Chain A, domain 4"/>
    <property type="match status" value="1"/>
</dbReference>
<dbReference type="STRING" id="2025994.A0A2T3AE01"/>
<dbReference type="SMART" id="SM00268">
    <property type="entry name" value="ACTIN"/>
    <property type="match status" value="1"/>
</dbReference>
<name>A0A2T3AE01_9PEZI</name>
<dbReference type="Proteomes" id="UP000241462">
    <property type="component" value="Unassembled WGS sequence"/>
</dbReference>
<accession>A0A2T3AE01</accession>
<feature type="region of interest" description="Disordered" evidence="2">
    <location>
        <begin position="1"/>
        <end position="92"/>
    </location>
</feature>
<evidence type="ECO:0000313" key="4">
    <source>
        <dbReference type="Proteomes" id="UP000241462"/>
    </source>
</evidence>
<reference evidence="3 4" key="1">
    <citation type="journal article" date="2018" name="Mycol. Prog.">
        <title>Coniella lustricola, a new species from submerged detritus.</title>
        <authorList>
            <person name="Raudabaugh D.B."/>
            <person name="Iturriaga T."/>
            <person name="Carver A."/>
            <person name="Mondo S."/>
            <person name="Pangilinan J."/>
            <person name="Lipzen A."/>
            <person name="He G."/>
            <person name="Amirebrahimi M."/>
            <person name="Grigoriev I.V."/>
            <person name="Miller A.N."/>
        </authorList>
    </citation>
    <scope>NUCLEOTIDE SEQUENCE [LARGE SCALE GENOMIC DNA]</scope>
    <source>
        <strain evidence="3 4">B22-T-1</strain>
    </source>
</reference>
<dbReference type="AlphaFoldDB" id="A0A2T3AE01"/>
<evidence type="ECO:0000256" key="1">
    <source>
        <dbReference type="RuleBase" id="RU000487"/>
    </source>
</evidence>
<feature type="region of interest" description="Disordered" evidence="2">
    <location>
        <begin position="485"/>
        <end position="546"/>
    </location>
</feature>
<feature type="region of interest" description="Disordered" evidence="2">
    <location>
        <begin position="585"/>
        <end position="611"/>
    </location>
</feature>
<proteinExistence type="inferred from homology"/>
<dbReference type="InParanoid" id="A0A2T3AE01"/>
<dbReference type="InterPro" id="IPR004000">
    <property type="entry name" value="Actin"/>
</dbReference>
<dbReference type="Gene3D" id="3.30.420.40">
    <property type="match status" value="2"/>
</dbReference>
<feature type="region of interest" description="Disordered" evidence="2">
    <location>
        <begin position="350"/>
        <end position="376"/>
    </location>
</feature>
<evidence type="ECO:0008006" key="5">
    <source>
        <dbReference type="Google" id="ProtNLM"/>
    </source>
</evidence>
<dbReference type="SUPFAM" id="SSF53067">
    <property type="entry name" value="Actin-like ATPase domain"/>
    <property type="match status" value="2"/>
</dbReference>
<dbReference type="EMBL" id="KZ678405">
    <property type="protein sequence ID" value="PSR93679.1"/>
    <property type="molecule type" value="Genomic_DNA"/>
</dbReference>